<comment type="caution">
    <text evidence="1">The sequence shown here is derived from an EMBL/GenBank/DDBJ whole genome shotgun (WGS) entry which is preliminary data.</text>
</comment>
<gene>
    <name evidence="1" type="primary">thiS</name>
    <name evidence="1" type="ORF">DWW18_01940</name>
    <name evidence="2" type="ORF">DWZ68_00995</name>
</gene>
<accession>A0A412X5Q7</accession>
<dbReference type="NCBIfam" id="TIGR01683">
    <property type="entry name" value="thiS"/>
    <property type="match status" value="1"/>
</dbReference>
<dbReference type="CDD" id="cd00565">
    <property type="entry name" value="Ubl_ThiS"/>
    <property type="match status" value="1"/>
</dbReference>
<dbReference type="SUPFAM" id="SSF54285">
    <property type="entry name" value="MoaD/ThiS"/>
    <property type="match status" value="1"/>
</dbReference>
<evidence type="ECO:0000313" key="2">
    <source>
        <dbReference type="EMBL" id="RHM47580.1"/>
    </source>
</evidence>
<dbReference type="Gene3D" id="3.10.20.30">
    <property type="match status" value="1"/>
</dbReference>
<evidence type="ECO:0000313" key="4">
    <source>
        <dbReference type="Proteomes" id="UP000286038"/>
    </source>
</evidence>
<dbReference type="InterPro" id="IPR003749">
    <property type="entry name" value="ThiS/MoaD-like"/>
</dbReference>
<dbReference type="PANTHER" id="PTHR34472:SF1">
    <property type="entry name" value="SULFUR CARRIER PROTEIN THIS"/>
    <property type="match status" value="1"/>
</dbReference>
<dbReference type="Pfam" id="PF02597">
    <property type="entry name" value="ThiS"/>
    <property type="match status" value="1"/>
</dbReference>
<evidence type="ECO:0000313" key="1">
    <source>
        <dbReference type="EMBL" id="RGV36201.1"/>
    </source>
</evidence>
<dbReference type="EMBL" id="QRZA01000002">
    <property type="protein sequence ID" value="RGV36201.1"/>
    <property type="molecule type" value="Genomic_DNA"/>
</dbReference>
<dbReference type="Proteomes" id="UP000283589">
    <property type="component" value="Unassembled WGS sequence"/>
</dbReference>
<dbReference type="PANTHER" id="PTHR34472">
    <property type="entry name" value="SULFUR CARRIER PROTEIN THIS"/>
    <property type="match status" value="1"/>
</dbReference>
<evidence type="ECO:0000313" key="3">
    <source>
        <dbReference type="Proteomes" id="UP000283589"/>
    </source>
</evidence>
<name>A0A412X5Q7_9BACT</name>
<dbReference type="InterPro" id="IPR012675">
    <property type="entry name" value="Beta-grasp_dom_sf"/>
</dbReference>
<dbReference type="RefSeq" id="WP_117722059.1">
    <property type="nucleotide sequence ID" value="NZ_CABJDM010000001.1"/>
</dbReference>
<dbReference type="Proteomes" id="UP000286038">
    <property type="component" value="Unassembled WGS sequence"/>
</dbReference>
<protein>
    <submittedName>
        <fullName evidence="1">Sulfur carrier protein ThiS</fullName>
    </submittedName>
</protein>
<sequence length="66" mass="7021">MQVFINDKSFECAPGTTLHEVLTANAIPTGNIAIAVDFNVIPRPDWGKTVLQDGSKIIVIKAVQGG</sequence>
<dbReference type="InterPro" id="IPR016155">
    <property type="entry name" value="Mopterin_synth/thiamin_S_b"/>
</dbReference>
<dbReference type="InterPro" id="IPR010035">
    <property type="entry name" value="Thi_S"/>
</dbReference>
<dbReference type="STRING" id="1121130.GCA_000519105_00328"/>
<dbReference type="EMBL" id="QRPV01000001">
    <property type="protein sequence ID" value="RHM47580.1"/>
    <property type="molecule type" value="Genomic_DNA"/>
</dbReference>
<reference evidence="3 4" key="1">
    <citation type="submission" date="2018-08" db="EMBL/GenBank/DDBJ databases">
        <title>A genome reference for cultivated species of the human gut microbiota.</title>
        <authorList>
            <person name="Zou Y."/>
            <person name="Xue W."/>
            <person name="Luo G."/>
        </authorList>
    </citation>
    <scope>NUCLEOTIDE SEQUENCE [LARGE SCALE GENOMIC DNA]</scope>
    <source>
        <strain evidence="1 3">AF14-49</strain>
        <strain evidence="2 4">AF34-33</strain>
    </source>
</reference>
<proteinExistence type="predicted"/>
<dbReference type="AlphaFoldDB" id="A0A412X5Q7"/>
<organism evidence="1 3">
    <name type="scientific">Butyricimonas virosa</name>
    <dbReference type="NCBI Taxonomy" id="544645"/>
    <lineage>
        <taxon>Bacteria</taxon>
        <taxon>Pseudomonadati</taxon>
        <taxon>Bacteroidota</taxon>
        <taxon>Bacteroidia</taxon>
        <taxon>Bacteroidales</taxon>
        <taxon>Odoribacteraceae</taxon>
        <taxon>Butyricimonas</taxon>
    </lineage>
</organism>